<organism evidence="1 2">
    <name type="scientific">Hyella patelloides LEGE 07179</name>
    <dbReference type="NCBI Taxonomy" id="945734"/>
    <lineage>
        <taxon>Bacteria</taxon>
        <taxon>Bacillati</taxon>
        <taxon>Cyanobacteriota</taxon>
        <taxon>Cyanophyceae</taxon>
        <taxon>Pleurocapsales</taxon>
        <taxon>Hyellaceae</taxon>
        <taxon>Hyella</taxon>
    </lineage>
</organism>
<name>A0A563VIU3_9CYAN</name>
<protein>
    <recommendedName>
        <fullName evidence="3">GIY-YIG domain-containing protein</fullName>
    </recommendedName>
</protein>
<proteinExistence type="predicted"/>
<sequence length="58" mass="6845">MLTDDFILNLEFVELNHKDLLPSYSGVYYVIDELKQIWYIGQSKKKFVSKVEWKTGSS</sequence>
<keyword evidence="2" id="KW-1185">Reference proteome</keyword>
<reference evidence="1 2" key="1">
    <citation type="submission" date="2019-01" db="EMBL/GenBank/DDBJ databases">
        <authorList>
            <person name="Brito A."/>
        </authorList>
    </citation>
    <scope>NUCLEOTIDE SEQUENCE [LARGE SCALE GENOMIC DNA]</scope>
    <source>
        <strain evidence="1">1</strain>
    </source>
</reference>
<dbReference type="Proteomes" id="UP000320055">
    <property type="component" value="Unassembled WGS sequence"/>
</dbReference>
<accession>A0A563VIU3</accession>
<gene>
    <name evidence="1" type="ORF">H1P_1000025</name>
</gene>
<evidence type="ECO:0000313" key="1">
    <source>
        <dbReference type="EMBL" id="VEP11354.1"/>
    </source>
</evidence>
<dbReference type="EMBL" id="CAACVJ010000003">
    <property type="protein sequence ID" value="VEP11354.1"/>
    <property type="molecule type" value="Genomic_DNA"/>
</dbReference>
<dbReference type="AlphaFoldDB" id="A0A563VIU3"/>
<evidence type="ECO:0000313" key="2">
    <source>
        <dbReference type="Proteomes" id="UP000320055"/>
    </source>
</evidence>
<evidence type="ECO:0008006" key="3">
    <source>
        <dbReference type="Google" id="ProtNLM"/>
    </source>
</evidence>